<dbReference type="EMBL" id="CAJMXA010003565">
    <property type="protein sequence ID" value="CAE6503450.1"/>
    <property type="molecule type" value="Genomic_DNA"/>
</dbReference>
<evidence type="ECO:0000259" key="4">
    <source>
        <dbReference type="PROSITE" id="PS50011"/>
    </source>
</evidence>
<dbReference type="GO" id="GO:1990234">
    <property type="term" value="C:transferase complex"/>
    <property type="evidence" value="ECO:0007669"/>
    <property type="project" value="UniProtKB-ARBA"/>
</dbReference>
<proteinExistence type="predicted"/>
<keyword evidence="2" id="KW-0677">Repeat</keyword>
<evidence type="ECO:0000256" key="1">
    <source>
        <dbReference type="ARBA" id="ARBA00022574"/>
    </source>
</evidence>
<dbReference type="GO" id="GO:0005524">
    <property type="term" value="F:ATP binding"/>
    <property type="evidence" value="ECO:0007669"/>
    <property type="project" value="InterPro"/>
</dbReference>
<dbReference type="Pfam" id="PF00400">
    <property type="entry name" value="WD40"/>
    <property type="match status" value="7"/>
</dbReference>
<dbReference type="SMART" id="SM00320">
    <property type="entry name" value="WD40"/>
    <property type="match status" value="7"/>
</dbReference>
<accession>A0A8H3CZZ9</accession>
<keyword evidence="1 3" id="KW-0853">WD repeat</keyword>
<dbReference type="CDD" id="cd00200">
    <property type="entry name" value="WD40"/>
    <property type="match status" value="1"/>
</dbReference>
<dbReference type="Gene3D" id="2.130.10.10">
    <property type="entry name" value="YVTN repeat-like/Quinoprotein amine dehydrogenase"/>
    <property type="match status" value="2"/>
</dbReference>
<sequence length="816" mass="88425">MRGQSPYLVLPAPYPYFQLSPNTPPVSLSVLKNMHFLEHFRKIFLVAATIFGLGLLGTVNAIPVDSPDIVEASAVEAPEDAHLTGRKPGHGGGWATYYDTEGARGACGSYNHNKEHVVAIGKPLWDATQGRGGASALCGRTATVKWRGKSVRVRVVDECPVCGYNDIDLSPAAFQKLANKGHTSRLRSTTFSPDGKLIVTASDDNTVRIWDAQSGSSTSNPFTGHTEHVNSAVFSPDGTCIASGSRDRTILIWDAQKGKVLVGPIEGHTDWVWSVAFSPEGTRLASGSKDRTVRIWDARTGTLIGEPLAGHSDTVFSVVFSPDGTRVISGSRDKTIRIWDAHTGKTVVGPLEGHLDWVWSVSVSPDGTRIASGSRDFTVRVWDAQTGNTVAGPFQGHFSPVFSVAFSPDGARVVSGSRNGVVCVLEAHTGTMLLTLLGGPNGAISSTAFSPDGKRLVYGCGNGTAIVQTMVEPSGVDTEDPMPGALPVMASHMVGMLSYLYPSASNPAVQSSKDIFDQLVEHGCTDMTPTIDPNGYSTGAIYTGGLDDVWKGRLVDGIEVAVKTWRFRCMSQEDPKELKRAMREVYNWSKAKHHNVQELLGVAMFQGRLAMVSPWMSNGNLREYILANPGVNRYALCIQVATGLSYLHSEGMIHGDLKAANIFVSKDRVLKLGDLDHSILTESTLAFSNTTNLAGTLGWMAPELLLSTDSDEESGQPVKRTKQTDVYALGMASCPIFEITAGQVPYAEYKNDYDVFSAVQRKQRPTRPKELLADDPKQGTMWRLLLWCWDYEPTARPRAEDVSMMLRGLVAQSERT</sequence>
<dbReference type="PANTHER" id="PTHR22847:SF637">
    <property type="entry name" value="WD REPEAT DOMAIN 5B"/>
    <property type="match status" value="1"/>
</dbReference>
<evidence type="ECO:0000256" key="2">
    <source>
        <dbReference type="ARBA" id="ARBA00022737"/>
    </source>
</evidence>
<evidence type="ECO:0000256" key="3">
    <source>
        <dbReference type="PROSITE-ProRule" id="PRU00221"/>
    </source>
</evidence>
<feature type="repeat" description="WD" evidence="3">
    <location>
        <begin position="351"/>
        <end position="392"/>
    </location>
</feature>
<protein>
    <recommendedName>
        <fullName evidence="4">Protein kinase domain-containing protein</fullName>
    </recommendedName>
</protein>
<evidence type="ECO:0000313" key="5">
    <source>
        <dbReference type="EMBL" id="CAE6503450.1"/>
    </source>
</evidence>
<dbReference type="PROSITE" id="PS50294">
    <property type="entry name" value="WD_REPEATS_REGION"/>
    <property type="match status" value="6"/>
</dbReference>
<evidence type="ECO:0000313" key="6">
    <source>
        <dbReference type="Proteomes" id="UP000663853"/>
    </source>
</evidence>
<dbReference type="InterPro" id="IPR020472">
    <property type="entry name" value="WD40_PAC1"/>
</dbReference>
<feature type="repeat" description="WD" evidence="3">
    <location>
        <begin position="265"/>
        <end position="306"/>
    </location>
</feature>
<organism evidence="5 6">
    <name type="scientific">Rhizoctonia solani</name>
    <dbReference type="NCBI Taxonomy" id="456999"/>
    <lineage>
        <taxon>Eukaryota</taxon>
        <taxon>Fungi</taxon>
        <taxon>Dikarya</taxon>
        <taxon>Basidiomycota</taxon>
        <taxon>Agaricomycotina</taxon>
        <taxon>Agaricomycetes</taxon>
        <taxon>Cantharellales</taxon>
        <taxon>Ceratobasidiaceae</taxon>
        <taxon>Rhizoctonia</taxon>
    </lineage>
</organism>
<dbReference type="PROSITE" id="PS50082">
    <property type="entry name" value="WD_REPEATS_2"/>
    <property type="match status" value="6"/>
</dbReference>
<dbReference type="PANTHER" id="PTHR22847">
    <property type="entry name" value="WD40 REPEAT PROTEIN"/>
    <property type="match status" value="1"/>
</dbReference>
<feature type="repeat" description="WD" evidence="3">
    <location>
        <begin position="308"/>
        <end position="349"/>
    </location>
</feature>
<feature type="repeat" description="WD" evidence="3">
    <location>
        <begin position="394"/>
        <end position="435"/>
    </location>
</feature>
<dbReference type="GO" id="GO:0004672">
    <property type="term" value="F:protein kinase activity"/>
    <property type="evidence" value="ECO:0007669"/>
    <property type="project" value="InterPro"/>
</dbReference>
<dbReference type="PROSITE" id="PS50011">
    <property type="entry name" value="PROTEIN_KINASE_DOM"/>
    <property type="match status" value="1"/>
</dbReference>
<dbReference type="SMART" id="SM00220">
    <property type="entry name" value="S_TKc"/>
    <property type="match status" value="1"/>
</dbReference>
<feature type="domain" description="Protein kinase" evidence="4">
    <location>
        <begin position="535"/>
        <end position="806"/>
    </location>
</feature>
<name>A0A8H3CZZ9_9AGAM</name>
<dbReference type="InterPro" id="IPR000719">
    <property type="entry name" value="Prot_kinase_dom"/>
</dbReference>
<dbReference type="GO" id="GO:0005634">
    <property type="term" value="C:nucleus"/>
    <property type="evidence" value="ECO:0007669"/>
    <property type="project" value="TreeGrafter"/>
</dbReference>
<dbReference type="InterPro" id="IPR036322">
    <property type="entry name" value="WD40_repeat_dom_sf"/>
</dbReference>
<feature type="repeat" description="WD" evidence="3">
    <location>
        <begin position="179"/>
        <end position="220"/>
    </location>
</feature>
<dbReference type="InterPro" id="IPR001245">
    <property type="entry name" value="Ser-Thr/Tyr_kinase_cat_dom"/>
</dbReference>
<dbReference type="SUPFAM" id="SSF50978">
    <property type="entry name" value="WD40 repeat-like"/>
    <property type="match status" value="1"/>
</dbReference>
<dbReference type="InterPro" id="IPR011009">
    <property type="entry name" value="Kinase-like_dom_sf"/>
</dbReference>
<dbReference type="PROSITE" id="PS00108">
    <property type="entry name" value="PROTEIN_KINASE_ST"/>
    <property type="match status" value="1"/>
</dbReference>
<reference evidence="5" key="1">
    <citation type="submission" date="2021-01" db="EMBL/GenBank/DDBJ databases">
        <authorList>
            <person name="Kaushik A."/>
        </authorList>
    </citation>
    <scope>NUCLEOTIDE SEQUENCE</scope>
    <source>
        <strain evidence="5">AG6-10EEA</strain>
    </source>
</reference>
<dbReference type="Gene3D" id="2.40.40.10">
    <property type="entry name" value="RlpA-like domain"/>
    <property type="match status" value="1"/>
</dbReference>
<dbReference type="AlphaFoldDB" id="A0A8H3CZZ9"/>
<dbReference type="Proteomes" id="UP000663853">
    <property type="component" value="Unassembled WGS sequence"/>
</dbReference>
<dbReference type="SUPFAM" id="SSF56112">
    <property type="entry name" value="Protein kinase-like (PK-like)"/>
    <property type="match status" value="1"/>
</dbReference>
<dbReference type="InterPro" id="IPR008271">
    <property type="entry name" value="Ser/Thr_kinase_AS"/>
</dbReference>
<feature type="repeat" description="WD" evidence="3">
    <location>
        <begin position="222"/>
        <end position="263"/>
    </location>
</feature>
<dbReference type="InterPro" id="IPR019775">
    <property type="entry name" value="WD40_repeat_CS"/>
</dbReference>
<dbReference type="InterPro" id="IPR001680">
    <property type="entry name" value="WD40_rpt"/>
</dbReference>
<dbReference type="InterPro" id="IPR036908">
    <property type="entry name" value="RlpA-like_sf"/>
</dbReference>
<gene>
    <name evidence="5" type="ORF">RDB_LOCUS115853</name>
</gene>
<dbReference type="PROSITE" id="PS00678">
    <property type="entry name" value="WD_REPEATS_1"/>
    <property type="match status" value="5"/>
</dbReference>
<dbReference type="InterPro" id="IPR015943">
    <property type="entry name" value="WD40/YVTN_repeat-like_dom_sf"/>
</dbReference>
<dbReference type="PRINTS" id="PR00320">
    <property type="entry name" value="GPROTEINBRPT"/>
</dbReference>
<dbReference type="Gene3D" id="1.10.510.10">
    <property type="entry name" value="Transferase(Phosphotransferase) domain 1"/>
    <property type="match status" value="1"/>
</dbReference>
<dbReference type="SUPFAM" id="SSF50685">
    <property type="entry name" value="Barwin-like endoglucanases"/>
    <property type="match status" value="1"/>
</dbReference>
<comment type="caution">
    <text evidence="5">The sequence shown here is derived from an EMBL/GenBank/DDBJ whole genome shotgun (WGS) entry which is preliminary data.</text>
</comment>
<dbReference type="CDD" id="cd22191">
    <property type="entry name" value="DPBB_RlpA_EXP_N-like"/>
    <property type="match status" value="1"/>
</dbReference>
<dbReference type="Pfam" id="PF07714">
    <property type="entry name" value="PK_Tyr_Ser-Thr"/>
    <property type="match status" value="1"/>
</dbReference>